<name>A0A425CZ48_APHAT</name>
<dbReference type="Proteomes" id="UP000284702">
    <property type="component" value="Unassembled WGS sequence"/>
</dbReference>
<sequence>MDENNNTLDGAVMMGSTNRGYAMDFGDVFQKKPVSSRSALSSSSHPSNNENVDNNANAVLASSFQPTAHRTVGGRGTKEWQLPHYNTIEENAAYLNRQLELQQYGVHDAFTSLVFRASADDDVEVRRVMDCVHWLLHSRREEMHKSDEMAEQFIRYDKDIQRKNNQIQALTAQVEAERKGMALGKELNGKPTCIQIRNASTNQATIPGEHNILNTMIRSYEVQHTALLQENEALRASVAQFYAELKQATTEYRAAAKWFLHRSVVHGNAVSQWEEQLQLPVVDESKLANAFTMPLPVDGRENLLVVLQHHLTLLRTKIARLMDATQDRDRAAMEARLQEAYGVMQEQDAMLQVVLAQDKHVTRRSDRLELSALEDMLEEVALERQELAIKAEHMASEREQFSVQAERLDKDRLEFEVRK</sequence>
<dbReference type="EMBL" id="MZMZ02003227">
    <property type="protein sequence ID" value="RQM22295.1"/>
    <property type="molecule type" value="Genomic_DNA"/>
</dbReference>
<accession>A0A425CZ48</accession>
<dbReference type="PANTHER" id="PTHR47057">
    <property type="entry name" value="AFADIN/ALPHA-ACTININ-BINDING"/>
    <property type="match status" value="1"/>
</dbReference>
<evidence type="ECO:0000313" key="2">
    <source>
        <dbReference type="Proteomes" id="UP000284702"/>
    </source>
</evidence>
<proteinExistence type="predicted"/>
<keyword evidence="2" id="KW-1185">Reference proteome</keyword>
<evidence type="ECO:0000313" key="1">
    <source>
        <dbReference type="EMBL" id="RQM22295.1"/>
    </source>
</evidence>
<dbReference type="VEuPathDB" id="FungiDB:H257_01636"/>
<comment type="caution">
    <text evidence="1">The sequence shown here is derived from an EMBL/GenBank/DDBJ whole genome shotgun (WGS) entry which is preliminary data.</text>
</comment>
<dbReference type="AlphaFoldDB" id="A0A425CZ48"/>
<reference evidence="1" key="1">
    <citation type="submission" date="2018-07" db="EMBL/GenBank/DDBJ databases">
        <title>Annotation of Aphanomyces astaci genome assembly.</title>
        <authorList>
            <person name="Studholme D.J."/>
        </authorList>
    </citation>
    <scope>NUCLEOTIDE SEQUENCE [LARGE SCALE GENOMIC DNA]</scope>
    <source>
        <strain evidence="1">Pc</strain>
    </source>
</reference>
<protein>
    <submittedName>
        <fullName evidence="1">Uncharacterized protein</fullName>
    </submittedName>
</protein>
<organism evidence="1 2">
    <name type="scientific">Aphanomyces astaci</name>
    <name type="common">Crayfish plague agent</name>
    <dbReference type="NCBI Taxonomy" id="112090"/>
    <lineage>
        <taxon>Eukaryota</taxon>
        <taxon>Sar</taxon>
        <taxon>Stramenopiles</taxon>
        <taxon>Oomycota</taxon>
        <taxon>Saprolegniomycetes</taxon>
        <taxon>Saprolegniales</taxon>
        <taxon>Verrucalvaceae</taxon>
        <taxon>Aphanomyces</taxon>
    </lineage>
</organism>
<gene>
    <name evidence="1" type="ORF">B5M09_008928</name>
</gene>
<dbReference type="PANTHER" id="PTHR47057:SF1">
    <property type="entry name" value="AFADIN_ALPHA-ACTININ-BINDING PROTEIN"/>
    <property type="match status" value="1"/>
</dbReference>